<dbReference type="Proteomes" id="UP000252795">
    <property type="component" value="Unassembled WGS sequence"/>
</dbReference>
<evidence type="ECO:0000313" key="5">
    <source>
        <dbReference type="Proteomes" id="UP000252795"/>
    </source>
</evidence>
<dbReference type="NCBIfam" id="TIGR02532">
    <property type="entry name" value="IV_pilin_GFxxxE"/>
    <property type="match status" value="1"/>
</dbReference>
<dbReference type="RefSeq" id="WP_113880378.1">
    <property type="nucleotide sequence ID" value="NZ_QNSA01000010.1"/>
</dbReference>
<evidence type="ECO:0000313" key="4">
    <source>
        <dbReference type="EMBL" id="RCW31767.1"/>
    </source>
</evidence>
<dbReference type="AlphaFoldDB" id="A0A368USD5"/>
<keyword evidence="1" id="KW-0812">Transmembrane</keyword>
<gene>
    <name evidence="4" type="ORF">DET51_11020</name>
    <name evidence="3" type="ORF">DET64_11020</name>
</gene>
<feature type="domain" description="Type IV pilin Tt1218-like" evidence="2">
    <location>
        <begin position="31"/>
        <end position="103"/>
    </location>
</feature>
<comment type="caution">
    <text evidence="4">The sequence shown here is derived from an EMBL/GenBank/DDBJ whole genome shotgun (WGS) entry which is preliminary data.</text>
</comment>
<keyword evidence="1" id="KW-1133">Transmembrane helix</keyword>
<keyword evidence="6" id="KW-1185">Reference proteome</keyword>
<dbReference type="InterPro" id="IPR054402">
    <property type="entry name" value="Tt1218-like_dom"/>
</dbReference>
<sequence length="158" mass="17287">MKEYSPNGYGLIEVLVAVLVLAIGLLGLAGLQTQSLRFNNEAYFRTQATILAMDMADRLRANLPTARNNPGSYTFAKTEGIPASVKDCSSAECSLAELAQFDFKAWKEKALELLPGAEVAVTPETVGTATPWQGYIIEIEYSSIDSAQTQLFQYRVKI</sequence>
<evidence type="ECO:0000313" key="6">
    <source>
        <dbReference type="Proteomes" id="UP000253065"/>
    </source>
</evidence>
<reference evidence="4 5" key="1">
    <citation type="submission" date="2018-07" db="EMBL/GenBank/DDBJ databases">
        <title>Freshwater and sediment microbial communities from various areas in North America, analyzing microbe dynamics in response to fracking.</title>
        <authorList>
            <person name="Lamendella R."/>
        </authorList>
    </citation>
    <scope>NUCLEOTIDE SEQUENCE [LARGE SCALE GENOMIC DNA]</scope>
    <source>
        <strain evidence="4 5">114E</strain>
        <strain evidence="3 6">114E_o</strain>
    </source>
</reference>
<dbReference type="NCBIfam" id="TIGR02523">
    <property type="entry name" value="type_IV_pilV"/>
    <property type="match status" value="1"/>
</dbReference>
<dbReference type="InterPro" id="IPR012902">
    <property type="entry name" value="N_methyl_site"/>
</dbReference>
<evidence type="ECO:0000256" key="1">
    <source>
        <dbReference type="SAM" id="Phobius"/>
    </source>
</evidence>
<feature type="transmembrane region" description="Helical" evidence="1">
    <location>
        <begin position="12"/>
        <end position="31"/>
    </location>
</feature>
<dbReference type="EMBL" id="QNSA01000010">
    <property type="protein sequence ID" value="RBP70382.1"/>
    <property type="molecule type" value="Genomic_DNA"/>
</dbReference>
<evidence type="ECO:0000259" key="2">
    <source>
        <dbReference type="Pfam" id="PF22150"/>
    </source>
</evidence>
<protein>
    <submittedName>
        <fullName evidence="4">Type IV pilus assembly protein PilV</fullName>
    </submittedName>
</protein>
<proteinExistence type="predicted"/>
<keyword evidence="1" id="KW-0472">Membrane</keyword>
<dbReference type="InterPro" id="IPR013362">
    <property type="entry name" value="Pilus_4_PilV"/>
</dbReference>
<evidence type="ECO:0000313" key="3">
    <source>
        <dbReference type="EMBL" id="RBP70382.1"/>
    </source>
</evidence>
<dbReference type="Proteomes" id="UP000253065">
    <property type="component" value="Unassembled WGS sequence"/>
</dbReference>
<name>A0A368USD5_MARNT</name>
<organism evidence="4 5">
    <name type="scientific">Marinobacter nauticus</name>
    <name type="common">Marinobacter hydrocarbonoclasticus</name>
    <name type="synonym">Marinobacter aquaeolei</name>
    <dbReference type="NCBI Taxonomy" id="2743"/>
    <lineage>
        <taxon>Bacteria</taxon>
        <taxon>Pseudomonadati</taxon>
        <taxon>Pseudomonadota</taxon>
        <taxon>Gammaproteobacteria</taxon>
        <taxon>Pseudomonadales</taxon>
        <taxon>Marinobacteraceae</taxon>
        <taxon>Marinobacter</taxon>
    </lineage>
</organism>
<dbReference type="Pfam" id="PF07963">
    <property type="entry name" value="N_methyl"/>
    <property type="match status" value="1"/>
</dbReference>
<dbReference type="Pfam" id="PF22150">
    <property type="entry name" value="Tt1218-like"/>
    <property type="match status" value="1"/>
</dbReference>
<accession>A0A368USD5</accession>
<dbReference type="EMBL" id="QPJB01000010">
    <property type="protein sequence ID" value="RCW31767.1"/>
    <property type="molecule type" value="Genomic_DNA"/>
</dbReference>